<accession>M7Y1K1</accession>
<proteinExistence type="predicted"/>
<dbReference type="Proteomes" id="UP000010953">
    <property type="component" value="Unassembled WGS sequence"/>
</dbReference>
<keyword evidence="2" id="KW-1185">Reference proteome</keyword>
<protein>
    <submittedName>
        <fullName evidence="1">Uncharacterized protein</fullName>
    </submittedName>
</protein>
<dbReference type="STRING" id="1239962.C943_03309"/>
<comment type="caution">
    <text evidence="1">The sequence shown here is derived from an EMBL/GenBank/DDBJ whole genome shotgun (WGS) entry which is preliminary data.</text>
</comment>
<evidence type="ECO:0000313" key="2">
    <source>
        <dbReference type="Proteomes" id="UP000010953"/>
    </source>
</evidence>
<dbReference type="RefSeq" id="WP_008624158.1">
    <property type="nucleotide sequence ID" value="NZ_AMZY02000005.1"/>
</dbReference>
<name>M7Y1K1_9BACT</name>
<dbReference type="OrthoDB" id="767528at2"/>
<reference evidence="1" key="1">
    <citation type="submission" date="2013-01" db="EMBL/GenBank/DDBJ databases">
        <title>Genome assembly of Mariniradius saccharolyticus AK6.</title>
        <authorList>
            <person name="Vaidya B."/>
            <person name="Khatri I."/>
            <person name="Tanuku N.R.S."/>
            <person name="Subramanian S."/>
            <person name="Pinnaka A."/>
        </authorList>
    </citation>
    <scope>NUCLEOTIDE SEQUENCE [LARGE SCALE GENOMIC DNA]</scope>
    <source>
        <strain evidence="1">AK6</strain>
    </source>
</reference>
<sequence length="101" mass="11668">MGSKKQIKEAREKIAVAGKRVGQMASVVQGINFLIDKKAVVIDGNTVYLYRELWGSDPKTPDAWMKNMYIYMRLQQLCEEGQTIYFRNIETDELIGRYESV</sequence>
<dbReference type="EMBL" id="AMZY02000005">
    <property type="protein sequence ID" value="EMS34622.1"/>
    <property type="molecule type" value="Genomic_DNA"/>
</dbReference>
<gene>
    <name evidence="1" type="ORF">C943_03309</name>
</gene>
<dbReference type="InParanoid" id="M7Y1K1"/>
<organism evidence="1 2">
    <name type="scientific">Mariniradius saccharolyticus AK6</name>
    <dbReference type="NCBI Taxonomy" id="1239962"/>
    <lineage>
        <taxon>Bacteria</taxon>
        <taxon>Pseudomonadati</taxon>
        <taxon>Bacteroidota</taxon>
        <taxon>Cytophagia</taxon>
        <taxon>Cytophagales</taxon>
        <taxon>Cyclobacteriaceae</taxon>
        <taxon>Mariniradius</taxon>
    </lineage>
</organism>
<dbReference type="AlphaFoldDB" id="M7Y1K1"/>
<evidence type="ECO:0000313" key="1">
    <source>
        <dbReference type="EMBL" id="EMS34622.1"/>
    </source>
</evidence>